<reference evidence="2" key="1">
    <citation type="submission" date="2013-08" db="EMBL/GenBank/DDBJ databases">
        <authorList>
            <person name="Mendez C."/>
            <person name="Richter M."/>
            <person name="Ferrer M."/>
            <person name="Sanchez J."/>
        </authorList>
    </citation>
    <scope>NUCLEOTIDE SEQUENCE</scope>
</reference>
<gene>
    <name evidence="2" type="ORF">B2A_10420</name>
</gene>
<protein>
    <submittedName>
        <fullName evidence="2">Nucleotidyl transferase domain protein</fullName>
        <ecNumber evidence="2">2.-.-.-</ecNumber>
    </submittedName>
</protein>
<reference evidence="2" key="2">
    <citation type="journal article" date="2014" name="ISME J.">
        <title>Microbial stratification in low pH oxic and suboxic macroscopic growths along an acid mine drainage.</title>
        <authorList>
            <person name="Mendez-Garcia C."/>
            <person name="Mesa V."/>
            <person name="Sprenger R.R."/>
            <person name="Richter M."/>
            <person name="Diez M.S."/>
            <person name="Solano J."/>
            <person name="Bargiela R."/>
            <person name="Golyshina O.V."/>
            <person name="Manteca A."/>
            <person name="Ramos J.L."/>
            <person name="Gallego J.R."/>
            <person name="Llorente I."/>
            <person name="Martins Dos Santos V.A."/>
            <person name="Jensen O.N."/>
            <person name="Pelaez A.I."/>
            <person name="Sanchez J."/>
            <person name="Ferrer M."/>
        </authorList>
    </citation>
    <scope>NUCLEOTIDE SEQUENCE</scope>
</reference>
<dbReference type="EMBL" id="AUZZ01007518">
    <property type="protein sequence ID" value="EQD42226.1"/>
    <property type="molecule type" value="Genomic_DNA"/>
</dbReference>
<feature type="non-terminal residue" evidence="2">
    <location>
        <position position="40"/>
    </location>
</feature>
<evidence type="ECO:0000259" key="1">
    <source>
        <dbReference type="Pfam" id="PF00483"/>
    </source>
</evidence>
<dbReference type="Gene3D" id="3.90.550.10">
    <property type="entry name" value="Spore Coat Polysaccharide Biosynthesis Protein SpsA, Chain A"/>
    <property type="match status" value="1"/>
</dbReference>
<organism evidence="2">
    <name type="scientific">mine drainage metagenome</name>
    <dbReference type="NCBI Taxonomy" id="410659"/>
    <lineage>
        <taxon>unclassified sequences</taxon>
        <taxon>metagenomes</taxon>
        <taxon>ecological metagenomes</taxon>
    </lineage>
</organism>
<dbReference type="InterPro" id="IPR029044">
    <property type="entry name" value="Nucleotide-diphossugar_trans"/>
</dbReference>
<proteinExistence type="predicted"/>
<keyword evidence="2" id="KW-0808">Transferase</keyword>
<comment type="caution">
    <text evidence="2">The sequence shown here is derived from an EMBL/GenBank/DDBJ whole genome shotgun (WGS) entry which is preliminary data.</text>
</comment>
<dbReference type="Pfam" id="PF00483">
    <property type="entry name" value="NTP_transferase"/>
    <property type="match status" value="1"/>
</dbReference>
<dbReference type="GO" id="GO:0016740">
    <property type="term" value="F:transferase activity"/>
    <property type="evidence" value="ECO:0007669"/>
    <property type="project" value="UniProtKB-KW"/>
</dbReference>
<accession>T0Z2S6</accession>
<dbReference type="InterPro" id="IPR050486">
    <property type="entry name" value="Mannose-1P_guanyltransferase"/>
</dbReference>
<dbReference type="EC" id="2.-.-.-" evidence="2"/>
<sequence length="40" mass="4465">MKALILIGGFGTRLRPITYTVPKQLIPIAGKPLLYHVFDL</sequence>
<dbReference type="PANTHER" id="PTHR22572">
    <property type="entry name" value="SUGAR-1-PHOSPHATE GUANYL TRANSFERASE"/>
    <property type="match status" value="1"/>
</dbReference>
<dbReference type="InterPro" id="IPR005835">
    <property type="entry name" value="NTP_transferase_dom"/>
</dbReference>
<name>T0Z2S6_9ZZZZ</name>
<dbReference type="SUPFAM" id="SSF53448">
    <property type="entry name" value="Nucleotide-diphospho-sugar transferases"/>
    <property type="match status" value="1"/>
</dbReference>
<dbReference type="AlphaFoldDB" id="T0Z2S6"/>
<feature type="domain" description="Nucleotidyl transferase" evidence="1">
    <location>
        <begin position="2"/>
        <end position="38"/>
    </location>
</feature>
<evidence type="ECO:0000313" key="2">
    <source>
        <dbReference type="EMBL" id="EQD42226.1"/>
    </source>
</evidence>